<dbReference type="AlphaFoldDB" id="A0AAW9KK03"/>
<reference evidence="1" key="1">
    <citation type="submission" date="2019-11" db="EMBL/GenBank/DDBJ databases">
        <title>Characterization of Clostridium perfringens isolates from swine manure treated agricultural soils.</title>
        <authorList>
            <person name="Wushke S.T."/>
        </authorList>
    </citation>
    <scope>NUCLEOTIDE SEQUENCE</scope>
    <source>
        <strain evidence="1">X62</strain>
    </source>
</reference>
<dbReference type="GO" id="GO:0003824">
    <property type="term" value="F:catalytic activity"/>
    <property type="evidence" value="ECO:0007669"/>
    <property type="project" value="InterPro"/>
</dbReference>
<protein>
    <submittedName>
        <fullName evidence="1">Glutamine synthetase</fullName>
    </submittedName>
</protein>
<gene>
    <name evidence="1" type="ORF">GNF83_18410</name>
</gene>
<accession>A0AAW9KK03</accession>
<dbReference type="Proteomes" id="UP001288944">
    <property type="component" value="Unassembled WGS sequence"/>
</dbReference>
<feature type="non-terminal residue" evidence="1">
    <location>
        <position position="168"/>
    </location>
</feature>
<evidence type="ECO:0000313" key="1">
    <source>
        <dbReference type="EMBL" id="MDZ7543111.1"/>
    </source>
</evidence>
<dbReference type="InterPro" id="IPR014746">
    <property type="entry name" value="Gln_synth/guanido_kin_cat_dom"/>
</dbReference>
<name>A0AAW9KK03_CLOPF</name>
<dbReference type="EMBL" id="WNUR01000823">
    <property type="protein sequence ID" value="MDZ7543111.1"/>
    <property type="molecule type" value="Genomic_DNA"/>
</dbReference>
<dbReference type="SUPFAM" id="SSF55931">
    <property type="entry name" value="Glutamine synthetase/guanido kinase"/>
    <property type="match status" value="1"/>
</dbReference>
<dbReference type="Gene3D" id="3.30.590.10">
    <property type="entry name" value="Glutamine synthetase/guanido kinase, catalytic domain"/>
    <property type="match status" value="1"/>
</dbReference>
<evidence type="ECO:0000313" key="2">
    <source>
        <dbReference type="Proteomes" id="UP001288944"/>
    </source>
</evidence>
<sequence length="168" mass="19915">PNPHTNIYLALSVSYMAMLDGIMYALENDRTEEELLAELSKKPGEEAKYLEKSRAYRSEEDVFEFYSDEERNEYFGKAPATVYENLLQLDKYREKLNILKRNDVFSDKLINSFKLAIIQRWMTDIIHRVILNHSSEIRNFKKLHSNAALDLDVSNWMTINDLRHYIMK</sequence>
<comment type="caution">
    <text evidence="1">The sequence shown here is derived from an EMBL/GenBank/DDBJ whole genome shotgun (WGS) entry which is preliminary data.</text>
</comment>
<feature type="non-terminal residue" evidence="1">
    <location>
        <position position="1"/>
    </location>
</feature>
<proteinExistence type="predicted"/>
<organism evidence="1 2">
    <name type="scientific">Clostridium perfringens</name>
    <dbReference type="NCBI Taxonomy" id="1502"/>
    <lineage>
        <taxon>Bacteria</taxon>
        <taxon>Bacillati</taxon>
        <taxon>Bacillota</taxon>
        <taxon>Clostridia</taxon>
        <taxon>Eubacteriales</taxon>
        <taxon>Clostridiaceae</taxon>
        <taxon>Clostridium</taxon>
    </lineage>
</organism>